<organism evidence="5 6">
    <name type="scientific">Tetrapyrgos nigripes</name>
    <dbReference type="NCBI Taxonomy" id="182062"/>
    <lineage>
        <taxon>Eukaryota</taxon>
        <taxon>Fungi</taxon>
        <taxon>Dikarya</taxon>
        <taxon>Basidiomycota</taxon>
        <taxon>Agaricomycotina</taxon>
        <taxon>Agaricomycetes</taxon>
        <taxon>Agaricomycetidae</taxon>
        <taxon>Agaricales</taxon>
        <taxon>Marasmiineae</taxon>
        <taxon>Marasmiaceae</taxon>
        <taxon>Tetrapyrgos</taxon>
    </lineage>
</organism>
<dbReference type="GO" id="GO:0008270">
    <property type="term" value="F:zinc ion binding"/>
    <property type="evidence" value="ECO:0007669"/>
    <property type="project" value="UniProtKB-KW"/>
</dbReference>
<keyword evidence="1" id="KW-0507">mRNA processing</keyword>
<evidence type="ECO:0000259" key="4">
    <source>
        <dbReference type="PROSITE" id="PS50158"/>
    </source>
</evidence>
<reference evidence="5 6" key="1">
    <citation type="journal article" date="2020" name="ISME J.">
        <title>Uncovering the hidden diversity of litter-decomposition mechanisms in mushroom-forming fungi.</title>
        <authorList>
            <person name="Floudas D."/>
            <person name="Bentzer J."/>
            <person name="Ahren D."/>
            <person name="Johansson T."/>
            <person name="Persson P."/>
            <person name="Tunlid A."/>
        </authorList>
    </citation>
    <scope>NUCLEOTIDE SEQUENCE [LARGE SCALE GENOMIC DNA]</scope>
    <source>
        <strain evidence="5 6">CBS 291.85</strain>
    </source>
</reference>
<dbReference type="AlphaFoldDB" id="A0A8H5GX43"/>
<feature type="domain" description="CCHC-type" evidence="4">
    <location>
        <begin position="408"/>
        <end position="422"/>
    </location>
</feature>
<dbReference type="PROSITE" id="PS50158">
    <property type="entry name" value="ZF_CCHC"/>
    <property type="match status" value="1"/>
</dbReference>
<name>A0A8H5GX43_9AGAR</name>
<sequence>MSISKLTGLAVLANEHVIKGKTLLFDANFYVSSGETIVTALQYFNGDDHKFDPVAKYELRAHVACMPERIQMSDEIFLEDTEYDLVGDIIWLHCVNVNDPKQRPYLDVISVAQNVVWGDAEFDLTAEEYINPIGKASLPVCAVIPDLPKKDSSSSKPIPNKNSSIEVSGSLTCVIPHENDLEEHAEQFFIAVDSAAFLQRSSGSKSSNKSPMQIQTQKGKQKKVFDFNTNQVAGAISNTDEEDGASPDKKQKTPGKAKETEPADNSKVKQKVEHSTGTGSRKIDHGLQLVFDTYREESDYGEMALLDFYKAGLPKDLWKSVGQTWLKWKDFDEYRDRAMDLHLEWLNEREKEGCWKPSSTLRMNSGPSQGWTVASVNVLMTSGAQSSFTPLPKLTPEERDRLCKLGACFACGQPGHMSNECPTFLNNTPRLSISQNTSHNFPPCAVRKADTSTSTLSSSSSSSPPVTVAQMSSSSQNIIKDIPDMVNKVKGLGGEEKEQASVYLKDVVAKMMDF</sequence>
<feature type="region of interest" description="Disordered" evidence="3">
    <location>
        <begin position="201"/>
        <end position="223"/>
    </location>
</feature>
<keyword evidence="6" id="KW-1185">Reference proteome</keyword>
<evidence type="ECO:0000313" key="6">
    <source>
        <dbReference type="Proteomes" id="UP000559256"/>
    </source>
</evidence>
<feature type="compositionally biased region" description="Low complexity" evidence="3">
    <location>
        <begin position="452"/>
        <end position="463"/>
    </location>
</feature>
<feature type="region of interest" description="Disordered" evidence="3">
    <location>
        <begin position="452"/>
        <end position="474"/>
    </location>
</feature>
<dbReference type="SMART" id="SM00343">
    <property type="entry name" value="ZnF_C2HC"/>
    <property type="match status" value="1"/>
</dbReference>
<dbReference type="Proteomes" id="UP000559256">
    <property type="component" value="Unassembled WGS sequence"/>
</dbReference>
<dbReference type="SUPFAM" id="SSF57756">
    <property type="entry name" value="Retrovirus zinc finger-like domains"/>
    <property type="match status" value="1"/>
</dbReference>
<dbReference type="Pfam" id="PF00098">
    <property type="entry name" value="zf-CCHC"/>
    <property type="match status" value="1"/>
</dbReference>
<dbReference type="InterPro" id="IPR001878">
    <property type="entry name" value="Znf_CCHC"/>
</dbReference>
<dbReference type="OrthoDB" id="2652955at2759"/>
<evidence type="ECO:0000256" key="3">
    <source>
        <dbReference type="SAM" id="MobiDB-lite"/>
    </source>
</evidence>
<dbReference type="Gene3D" id="4.10.60.10">
    <property type="entry name" value="Zinc finger, CCHC-type"/>
    <property type="match status" value="1"/>
</dbReference>
<feature type="region of interest" description="Disordered" evidence="3">
    <location>
        <begin position="235"/>
        <end position="280"/>
    </location>
</feature>
<evidence type="ECO:0000256" key="2">
    <source>
        <dbReference type="PROSITE-ProRule" id="PRU00047"/>
    </source>
</evidence>
<keyword evidence="2" id="KW-0862">Zinc</keyword>
<dbReference type="GO" id="GO:0003676">
    <property type="term" value="F:nucleic acid binding"/>
    <property type="evidence" value="ECO:0007669"/>
    <property type="project" value="InterPro"/>
</dbReference>
<dbReference type="EMBL" id="JAACJM010000005">
    <property type="protein sequence ID" value="KAF5372642.1"/>
    <property type="molecule type" value="Genomic_DNA"/>
</dbReference>
<proteinExistence type="predicted"/>
<dbReference type="GO" id="GO:0006397">
    <property type="term" value="P:mRNA processing"/>
    <property type="evidence" value="ECO:0007669"/>
    <property type="project" value="UniProtKB-KW"/>
</dbReference>
<evidence type="ECO:0000256" key="1">
    <source>
        <dbReference type="ARBA" id="ARBA00022664"/>
    </source>
</evidence>
<accession>A0A8H5GX43</accession>
<dbReference type="InterPro" id="IPR036875">
    <property type="entry name" value="Znf_CCHC_sf"/>
</dbReference>
<gene>
    <name evidence="5" type="ORF">D9758_005289</name>
</gene>
<keyword evidence="2" id="KW-0863">Zinc-finger</keyword>
<feature type="compositionally biased region" description="Low complexity" evidence="3">
    <location>
        <begin position="201"/>
        <end position="210"/>
    </location>
</feature>
<protein>
    <recommendedName>
        <fullName evidence="4">CCHC-type domain-containing protein</fullName>
    </recommendedName>
</protein>
<feature type="compositionally biased region" description="Basic and acidic residues" evidence="3">
    <location>
        <begin position="246"/>
        <end position="274"/>
    </location>
</feature>
<evidence type="ECO:0000313" key="5">
    <source>
        <dbReference type="EMBL" id="KAF5372642.1"/>
    </source>
</evidence>
<keyword evidence="2" id="KW-0479">Metal-binding</keyword>
<comment type="caution">
    <text evidence="5">The sequence shown here is derived from an EMBL/GenBank/DDBJ whole genome shotgun (WGS) entry which is preliminary data.</text>
</comment>